<dbReference type="EMBL" id="JACHOU010000021">
    <property type="protein sequence ID" value="MBB6357239.1"/>
    <property type="molecule type" value="Genomic_DNA"/>
</dbReference>
<comment type="caution">
    <text evidence="7">The sequence shown here is derived from an EMBL/GenBank/DDBJ whole genome shotgun (WGS) entry which is preliminary data.</text>
</comment>
<evidence type="ECO:0000256" key="3">
    <source>
        <dbReference type="ARBA" id="ARBA00022630"/>
    </source>
</evidence>
<evidence type="ECO:0000256" key="2">
    <source>
        <dbReference type="ARBA" id="ARBA00010790"/>
    </source>
</evidence>
<dbReference type="RefSeq" id="WP_184701921.1">
    <property type="nucleotide sequence ID" value="NZ_BAABEG010000001.1"/>
</dbReference>
<dbReference type="Pfam" id="PF00732">
    <property type="entry name" value="GMC_oxred_N"/>
    <property type="match status" value="1"/>
</dbReference>
<dbReference type="PROSITE" id="PS00624">
    <property type="entry name" value="GMC_OXRED_2"/>
    <property type="match status" value="1"/>
</dbReference>
<dbReference type="EC" id="1.1.99.1" evidence="7"/>
<keyword evidence="8" id="KW-1185">Reference proteome</keyword>
<proteinExistence type="inferred from homology"/>
<evidence type="ECO:0000256" key="1">
    <source>
        <dbReference type="ARBA" id="ARBA00001974"/>
    </source>
</evidence>
<organism evidence="7 8">
    <name type="scientific">Aminobacter aganoensis</name>
    <dbReference type="NCBI Taxonomy" id="83264"/>
    <lineage>
        <taxon>Bacteria</taxon>
        <taxon>Pseudomonadati</taxon>
        <taxon>Pseudomonadota</taxon>
        <taxon>Alphaproteobacteria</taxon>
        <taxon>Hyphomicrobiales</taxon>
        <taxon>Phyllobacteriaceae</taxon>
        <taxon>Aminobacter</taxon>
    </lineage>
</organism>
<dbReference type="GO" id="GO:0008812">
    <property type="term" value="F:choline dehydrogenase activity"/>
    <property type="evidence" value="ECO:0007669"/>
    <property type="project" value="UniProtKB-EC"/>
</dbReference>
<dbReference type="SUPFAM" id="SSF51905">
    <property type="entry name" value="FAD/NAD(P)-binding domain"/>
    <property type="match status" value="1"/>
</dbReference>
<dbReference type="PANTHER" id="PTHR11552:SF147">
    <property type="entry name" value="CHOLINE DEHYDROGENASE, MITOCHONDRIAL"/>
    <property type="match status" value="1"/>
</dbReference>
<dbReference type="Gene3D" id="3.50.50.60">
    <property type="entry name" value="FAD/NAD(P)-binding domain"/>
    <property type="match status" value="1"/>
</dbReference>
<evidence type="ECO:0000256" key="4">
    <source>
        <dbReference type="ARBA" id="ARBA00022827"/>
    </source>
</evidence>
<protein>
    <submittedName>
        <fullName evidence="7">Choline dehydrogenase</fullName>
        <ecNumber evidence="7">1.1.99.1</ecNumber>
    </submittedName>
</protein>
<dbReference type="InterPro" id="IPR012132">
    <property type="entry name" value="GMC_OxRdtase"/>
</dbReference>
<dbReference type="Proteomes" id="UP000536262">
    <property type="component" value="Unassembled WGS sequence"/>
</dbReference>
<dbReference type="Pfam" id="PF05199">
    <property type="entry name" value="GMC_oxred_C"/>
    <property type="match status" value="1"/>
</dbReference>
<feature type="binding site" evidence="5">
    <location>
        <position position="219"/>
    </location>
    <ligand>
        <name>FAD</name>
        <dbReference type="ChEBI" id="CHEBI:57692"/>
    </ligand>
</feature>
<sequence length="549" mass="59623">MPEPADIIVIGAGAAGCVLAERLSSDPSLKVVLIEAGQGKSRPLHAFPMLAGHFYRRAKDNWSFHTEPQPALNGRRLFFPRGKRIGGSTIFNGMVYARGNRGDYDHWAQLGNAGWSYEDVLPYFKRNERHEGGETELHGGSGLVSVSHARPSNPLFYVFIEAVIQAGFPRIADMSSPATAGVGFYDFHIANGRRSSSATVLLEAASSRKNLRIVDCSLVTRILFRGTLAAGVEFVRDGEVSTLLARQEIVLTAGAIGTPHILLLSGIGNPEHLKAVGVAPFRDLPGVGENLTDHLDAWVRVSSRQPVSLLRELRADRIAINVARAQLFGKGPVSESPISAGGYFYSRPGLEYPDLQAFFLPVPATGAKVWYPFTAKAREIRELHGYGLRIGPVRPQSRGRVRLASPNPQEAPRIHPAYLTNAADIAPMIEGLKIARTIFSQPGFEPYRQVETAPGPDVRTDAELEAYVRETADSVFHPVGTARMGNDRMAVVDARLKVHGVGGLRVADASIMPLIPSGNTSAPTMMIAERAADFIREDRRAGRTYADAV</sequence>
<reference evidence="7 8" key="1">
    <citation type="submission" date="2020-08" db="EMBL/GenBank/DDBJ databases">
        <title>Genomic Encyclopedia of Type Strains, Phase IV (KMG-IV): sequencing the most valuable type-strain genomes for metagenomic binning, comparative biology and taxonomic classification.</title>
        <authorList>
            <person name="Goeker M."/>
        </authorList>
    </citation>
    <scope>NUCLEOTIDE SEQUENCE [LARGE SCALE GENOMIC DNA]</scope>
    <source>
        <strain evidence="7 8">DSM 7051</strain>
    </source>
</reference>
<keyword evidence="3" id="KW-0285">Flavoprotein</keyword>
<feature type="domain" description="Glucose-methanol-choline oxidoreductase N-terminal" evidence="6">
    <location>
        <begin position="254"/>
        <end position="268"/>
    </location>
</feature>
<evidence type="ECO:0000256" key="5">
    <source>
        <dbReference type="PIRSR" id="PIRSR000137-2"/>
    </source>
</evidence>
<dbReference type="Gene3D" id="3.30.560.10">
    <property type="entry name" value="Glucose Oxidase, domain 3"/>
    <property type="match status" value="1"/>
</dbReference>
<gene>
    <name evidence="7" type="ORF">GGR00_005060</name>
</gene>
<evidence type="ECO:0000313" key="7">
    <source>
        <dbReference type="EMBL" id="MBB6357239.1"/>
    </source>
</evidence>
<keyword evidence="7" id="KW-0560">Oxidoreductase</keyword>
<dbReference type="PIRSF" id="PIRSF000137">
    <property type="entry name" value="Alcohol_oxidase"/>
    <property type="match status" value="1"/>
</dbReference>
<dbReference type="AlphaFoldDB" id="A0A7X0KNL3"/>
<accession>A0A7X0KNL3</accession>
<keyword evidence="4 5" id="KW-0274">FAD</keyword>
<dbReference type="GO" id="GO:0050660">
    <property type="term" value="F:flavin adenine dinucleotide binding"/>
    <property type="evidence" value="ECO:0007669"/>
    <property type="project" value="InterPro"/>
</dbReference>
<dbReference type="InterPro" id="IPR000172">
    <property type="entry name" value="GMC_OxRdtase_N"/>
</dbReference>
<comment type="cofactor">
    <cofactor evidence="1 5">
        <name>FAD</name>
        <dbReference type="ChEBI" id="CHEBI:57692"/>
    </cofactor>
</comment>
<dbReference type="PANTHER" id="PTHR11552">
    <property type="entry name" value="GLUCOSE-METHANOL-CHOLINE GMC OXIDOREDUCTASE"/>
    <property type="match status" value="1"/>
</dbReference>
<dbReference type="SUPFAM" id="SSF54373">
    <property type="entry name" value="FAD-linked reductases, C-terminal domain"/>
    <property type="match status" value="1"/>
</dbReference>
<comment type="similarity">
    <text evidence="2">Belongs to the GMC oxidoreductase family.</text>
</comment>
<name>A0A7X0KNL3_9HYPH</name>
<dbReference type="InterPro" id="IPR007867">
    <property type="entry name" value="GMC_OxRtase_C"/>
</dbReference>
<evidence type="ECO:0000313" key="8">
    <source>
        <dbReference type="Proteomes" id="UP000536262"/>
    </source>
</evidence>
<evidence type="ECO:0000259" key="6">
    <source>
        <dbReference type="PROSITE" id="PS00624"/>
    </source>
</evidence>
<dbReference type="InterPro" id="IPR036188">
    <property type="entry name" value="FAD/NAD-bd_sf"/>
</dbReference>
<feature type="binding site" evidence="5">
    <location>
        <begin position="92"/>
        <end position="95"/>
    </location>
    <ligand>
        <name>FAD</name>
        <dbReference type="ChEBI" id="CHEBI:57692"/>
    </ligand>
</feature>